<dbReference type="RefSeq" id="WP_113960679.1">
    <property type="nucleotide sequence ID" value="NZ_QNRR01000009.1"/>
</dbReference>
<dbReference type="PRINTS" id="PR00756">
    <property type="entry name" value="ALADIPTASE"/>
</dbReference>
<keyword evidence="11" id="KW-0482">Metalloprotease</keyword>
<dbReference type="SMART" id="SM00567">
    <property type="entry name" value="EZ_HEAT"/>
    <property type="match status" value="6"/>
</dbReference>
<dbReference type="CDD" id="cd09603">
    <property type="entry name" value="M1_APN_like"/>
    <property type="match status" value="1"/>
</dbReference>
<dbReference type="Gene3D" id="1.25.10.10">
    <property type="entry name" value="Leucine-rich Repeat Variant"/>
    <property type="match status" value="2"/>
</dbReference>
<evidence type="ECO:0000256" key="4">
    <source>
        <dbReference type="ARBA" id="ARBA00012564"/>
    </source>
</evidence>
<name>A0A366HDJ2_9BACT</name>
<dbReference type="Gene3D" id="2.60.40.1730">
    <property type="entry name" value="tricorn interacting facor f3 domain"/>
    <property type="match status" value="1"/>
</dbReference>
<dbReference type="InterPro" id="IPR016024">
    <property type="entry name" value="ARM-type_fold"/>
</dbReference>
<evidence type="ECO:0000256" key="10">
    <source>
        <dbReference type="ARBA" id="ARBA00022833"/>
    </source>
</evidence>
<reference evidence="15 16" key="1">
    <citation type="submission" date="2018-06" db="EMBL/GenBank/DDBJ databases">
        <title>Genomic Encyclopedia of Type Strains, Phase IV (KMG-IV): sequencing the most valuable type-strain genomes for metagenomic binning, comparative biology and taxonomic classification.</title>
        <authorList>
            <person name="Goeker M."/>
        </authorList>
    </citation>
    <scope>NUCLEOTIDE SEQUENCE [LARGE SCALE GENOMIC DNA]</scope>
    <source>
        <strain evidence="15 16">DSM 25532</strain>
    </source>
</reference>
<dbReference type="InterPro" id="IPR027268">
    <property type="entry name" value="Peptidase_M4/M1_CTD_sf"/>
</dbReference>
<evidence type="ECO:0000256" key="12">
    <source>
        <dbReference type="SAM" id="Coils"/>
    </source>
</evidence>
<comment type="cofactor">
    <cofactor evidence="2">
        <name>Zn(2+)</name>
        <dbReference type="ChEBI" id="CHEBI:29105"/>
    </cofactor>
</comment>
<keyword evidence="6 15" id="KW-0031">Aminopeptidase</keyword>
<protein>
    <recommendedName>
        <fullName evidence="5">Aminopeptidase N</fullName>
        <ecNumber evidence="4">3.4.11.2</ecNumber>
    </recommendedName>
</protein>
<feature type="domain" description="Aminopeptidase N-like N-terminal" evidence="14">
    <location>
        <begin position="59"/>
        <end position="232"/>
    </location>
</feature>
<evidence type="ECO:0000256" key="7">
    <source>
        <dbReference type="ARBA" id="ARBA00022670"/>
    </source>
</evidence>
<evidence type="ECO:0000256" key="5">
    <source>
        <dbReference type="ARBA" id="ARBA00015611"/>
    </source>
</evidence>
<dbReference type="PANTHER" id="PTHR11533">
    <property type="entry name" value="PROTEASE M1 ZINC METALLOPROTEASE"/>
    <property type="match status" value="1"/>
</dbReference>
<evidence type="ECO:0000259" key="13">
    <source>
        <dbReference type="Pfam" id="PF01433"/>
    </source>
</evidence>
<evidence type="ECO:0000256" key="6">
    <source>
        <dbReference type="ARBA" id="ARBA00022438"/>
    </source>
</evidence>
<proteinExistence type="inferred from homology"/>
<dbReference type="PANTHER" id="PTHR11533:SF174">
    <property type="entry name" value="PUROMYCIN-SENSITIVE AMINOPEPTIDASE-RELATED"/>
    <property type="match status" value="1"/>
</dbReference>
<dbReference type="InterPro" id="IPR042097">
    <property type="entry name" value="Aminopeptidase_N-like_N_sf"/>
</dbReference>
<dbReference type="InterPro" id="IPR045357">
    <property type="entry name" value="Aminopeptidase_N-like_N"/>
</dbReference>
<feature type="coiled-coil region" evidence="12">
    <location>
        <begin position="841"/>
        <end position="868"/>
    </location>
</feature>
<dbReference type="Pfam" id="PF17900">
    <property type="entry name" value="Peptidase_M1_N"/>
    <property type="match status" value="1"/>
</dbReference>
<dbReference type="AlphaFoldDB" id="A0A366HDJ2"/>
<organism evidence="15 16">
    <name type="scientific">Roseimicrobium gellanilyticum</name>
    <dbReference type="NCBI Taxonomy" id="748857"/>
    <lineage>
        <taxon>Bacteria</taxon>
        <taxon>Pseudomonadati</taxon>
        <taxon>Verrucomicrobiota</taxon>
        <taxon>Verrucomicrobiia</taxon>
        <taxon>Verrucomicrobiales</taxon>
        <taxon>Verrucomicrobiaceae</taxon>
        <taxon>Roseimicrobium</taxon>
    </lineage>
</organism>
<dbReference type="OrthoDB" id="9814383at2"/>
<dbReference type="GO" id="GO:0016285">
    <property type="term" value="F:alanyl aminopeptidase activity"/>
    <property type="evidence" value="ECO:0007669"/>
    <property type="project" value="UniProtKB-EC"/>
</dbReference>
<evidence type="ECO:0000256" key="3">
    <source>
        <dbReference type="ARBA" id="ARBA00010136"/>
    </source>
</evidence>
<dbReference type="GO" id="GO:0016020">
    <property type="term" value="C:membrane"/>
    <property type="evidence" value="ECO:0007669"/>
    <property type="project" value="TreeGrafter"/>
</dbReference>
<evidence type="ECO:0000256" key="1">
    <source>
        <dbReference type="ARBA" id="ARBA00000098"/>
    </source>
</evidence>
<keyword evidence="8" id="KW-0479">Metal-binding</keyword>
<dbReference type="GO" id="GO:0008270">
    <property type="term" value="F:zinc ion binding"/>
    <property type="evidence" value="ECO:0007669"/>
    <property type="project" value="InterPro"/>
</dbReference>
<dbReference type="InterPro" id="IPR014782">
    <property type="entry name" value="Peptidase_M1_dom"/>
</dbReference>
<dbReference type="InterPro" id="IPR001930">
    <property type="entry name" value="Peptidase_M1"/>
</dbReference>
<keyword evidence="9" id="KW-0378">Hydrolase</keyword>
<dbReference type="InterPro" id="IPR011989">
    <property type="entry name" value="ARM-like"/>
</dbReference>
<dbReference type="EMBL" id="QNRR01000009">
    <property type="protein sequence ID" value="RBP39795.1"/>
    <property type="molecule type" value="Genomic_DNA"/>
</dbReference>
<dbReference type="Proteomes" id="UP000253426">
    <property type="component" value="Unassembled WGS sequence"/>
</dbReference>
<dbReference type="InterPro" id="IPR050344">
    <property type="entry name" value="Peptidase_M1_aminopeptidases"/>
</dbReference>
<comment type="caution">
    <text evidence="15">The sequence shown here is derived from an EMBL/GenBank/DDBJ whole genome shotgun (WGS) entry which is preliminary data.</text>
</comment>
<evidence type="ECO:0000259" key="14">
    <source>
        <dbReference type="Pfam" id="PF17900"/>
    </source>
</evidence>
<dbReference type="GO" id="GO:0005737">
    <property type="term" value="C:cytoplasm"/>
    <property type="evidence" value="ECO:0007669"/>
    <property type="project" value="TreeGrafter"/>
</dbReference>
<evidence type="ECO:0000256" key="9">
    <source>
        <dbReference type="ARBA" id="ARBA00022801"/>
    </source>
</evidence>
<dbReference type="Pfam" id="PF13646">
    <property type="entry name" value="HEAT_2"/>
    <property type="match status" value="2"/>
</dbReference>
<dbReference type="GO" id="GO:0043171">
    <property type="term" value="P:peptide catabolic process"/>
    <property type="evidence" value="ECO:0007669"/>
    <property type="project" value="TreeGrafter"/>
</dbReference>
<evidence type="ECO:0000256" key="11">
    <source>
        <dbReference type="ARBA" id="ARBA00023049"/>
    </source>
</evidence>
<sequence length="868" mass="97750">MSRILALAVLLSCGLELTAVGKEEMICRCGRGHAHLLPAPVSEKPGRKYARDRHVDVQHLQLDVTPDFAKRTVRGTATLIFHPIAKPVSELELDAVGLVVEKVSVQGATLASHEVTDEKLVIHFKDPVAPDVQASVNVTYRAQPERGLYFRTPEMGYKPGDTQLWTQGEAELHRFWFPCYDYPNERFTSEVICHVPEGMSVISNGVLVSQTKDAGGLQAWHWRQDKPHVNYLVALAAGYFHKLEDKVGELPLTLYVPPSEKEQAAGAFRDTKKIIEFYQDEIGVAFPWDKYAQVYCLDFVAGGMENTSCTFNTASMLFRDETEQLTTLHRLDAHETAHQWFGDLVTCRDWSHLWLNEGFASYYTVLYEEAKSGRDAMLYSMWREAQRVLEKNDTRPTVWRDYKDPMEQFDQRVYPKGAWILHMIRARLGPDLYRKAIRRYLEKQRGTVATTDDLMDILEEASGLSFDQFADQWLYHGGLPELNVSYSWDAGTKQAKLNVKQTQKVSPEVLLFNLDLPVRFWVKGEAKPRDFSVTVSKVEEDFHFPLPSAPELVRVDPDYTLLAKMSFTPPPDMLKRQLQGDVIGRMLAAQALGGRKDAESAAQLADVLNKDAFHGVRSEAAKALKKMNTPEARAHLARSLSQPDARVRSDVVEALTAFPHPEAWDALMKQAAMEKNPEVLAEIIKTWSQRPGDAAITSALMKHLESNTYWNTVAAAAIATFRAQDDASAVPAILARLQKTPQEFATWDRSAALEALGFLARDEKNPQRTAVLHYLTEHLNNPRESLRVAAAKSLGLLRDPRALAWLAPLAATSKPFKDPVRDAAEKSITALEAAQAGPQELKDVWNKLQELQKKSEDMQRQLEKMPAK</sequence>
<evidence type="ECO:0000313" key="16">
    <source>
        <dbReference type="Proteomes" id="UP000253426"/>
    </source>
</evidence>
<dbReference type="GO" id="GO:0042277">
    <property type="term" value="F:peptide binding"/>
    <property type="evidence" value="ECO:0007669"/>
    <property type="project" value="TreeGrafter"/>
</dbReference>
<dbReference type="GO" id="GO:0005615">
    <property type="term" value="C:extracellular space"/>
    <property type="evidence" value="ECO:0007669"/>
    <property type="project" value="TreeGrafter"/>
</dbReference>
<dbReference type="GO" id="GO:0006508">
    <property type="term" value="P:proteolysis"/>
    <property type="evidence" value="ECO:0007669"/>
    <property type="project" value="UniProtKB-KW"/>
</dbReference>
<evidence type="ECO:0000256" key="2">
    <source>
        <dbReference type="ARBA" id="ARBA00001947"/>
    </source>
</evidence>
<keyword evidence="10" id="KW-0862">Zinc</keyword>
<accession>A0A366HDJ2</accession>
<dbReference type="SUPFAM" id="SSF55486">
    <property type="entry name" value="Metalloproteases ('zincins'), catalytic domain"/>
    <property type="match status" value="1"/>
</dbReference>
<keyword evidence="16" id="KW-1185">Reference proteome</keyword>
<comment type="similarity">
    <text evidence="3">Belongs to the peptidase M1 family.</text>
</comment>
<comment type="catalytic activity">
    <reaction evidence="1">
        <text>Release of an N-terminal amino acid, Xaa-|-Yaa- from a peptide, amide or arylamide. Xaa is preferably Ala, but may be most amino acids including Pro (slow action). When a terminal hydrophobic residue is followed by a prolyl residue, the two may be released as an intact Xaa-Pro dipeptide.</text>
        <dbReference type="EC" id="3.4.11.2"/>
    </reaction>
</comment>
<dbReference type="Pfam" id="PF01433">
    <property type="entry name" value="Peptidase_M1"/>
    <property type="match status" value="1"/>
</dbReference>
<dbReference type="Gene3D" id="1.10.390.10">
    <property type="entry name" value="Neutral Protease Domain 2"/>
    <property type="match status" value="1"/>
</dbReference>
<keyword evidence="7" id="KW-0645">Protease</keyword>
<evidence type="ECO:0000313" key="15">
    <source>
        <dbReference type="EMBL" id="RBP39795.1"/>
    </source>
</evidence>
<dbReference type="EC" id="3.4.11.2" evidence="4"/>
<keyword evidence="12" id="KW-0175">Coiled coil</keyword>
<evidence type="ECO:0000256" key="8">
    <source>
        <dbReference type="ARBA" id="ARBA00022723"/>
    </source>
</evidence>
<dbReference type="SUPFAM" id="SSF48371">
    <property type="entry name" value="ARM repeat"/>
    <property type="match status" value="1"/>
</dbReference>
<dbReference type="SUPFAM" id="SSF63737">
    <property type="entry name" value="Leukotriene A4 hydrolase N-terminal domain"/>
    <property type="match status" value="1"/>
</dbReference>
<gene>
    <name evidence="15" type="ORF">DES53_109223</name>
</gene>
<dbReference type="GO" id="GO:0070006">
    <property type="term" value="F:metalloaminopeptidase activity"/>
    <property type="evidence" value="ECO:0007669"/>
    <property type="project" value="TreeGrafter"/>
</dbReference>
<dbReference type="InterPro" id="IPR004155">
    <property type="entry name" value="PBS_lyase_HEAT"/>
</dbReference>
<feature type="domain" description="Peptidase M1 membrane alanine aminopeptidase" evidence="13">
    <location>
        <begin position="269"/>
        <end position="473"/>
    </location>
</feature>